<dbReference type="EMBL" id="JAWDGP010000699">
    <property type="protein sequence ID" value="KAK3798290.1"/>
    <property type="molecule type" value="Genomic_DNA"/>
</dbReference>
<gene>
    <name evidence="1" type="ORF">RRG08_007771</name>
</gene>
<comment type="caution">
    <text evidence="1">The sequence shown here is derived from an EMBL/GenBank/DDBJ whole genome shotgun (WGS) entry which is preliminary data.</text>
</comment>
<dbReference type="AlphaFoldDB" id="A0AAE1B251"/>
<organism evidence="1 2">
    <name type="scientific">Elysia crispata</name>
    <name type="common">lettuce slug</name>
    <dbReference type="NCBI Taxonomy" id="231223"/>
    <lineage>
        <taxon>Eukaryota</taxon>
        <taxon>Metazoa</taxon>
        <taxon>Spiralia</taxon>
        <taxon>Lophotrochozoa</taxon>
        <taxon>Mollusca</taxon>
        <taxon>Gastropoda</taxon>
        <taxon>Heterobranchia</taxon>
        <taxon>Euthyneura</taxon>
        <taxon>Panpulmonata</taxon>
        <taxon>Sacoglossa</taxon>
        <taxon>Placobranchoidea</taxon>
        <taxon>Plakobranchidae</taxon>
        <taxon>Elysia</taxon>
    </lineage>
</organism>
<evidence type="ECO:0000313" key="2">
    <source>
        <dbReference type="Proteomes" id="UP001283361"/>
    </source>
</evidence>
<accession>A0AAE1B251</accession>
<name>A0AAE1B251_9GAST</name>
<protein>
    <submittedName>
        <fullName evidence="1">Uncharacterized protein</fullName>
    </submittedName>
</protein>
<dbReference type="Proteomes" id="UP001283361">
    <property type="component" value="Unassembled WGS sequence"/>
</dbReference>
<reference evidence="1" key="1">
    <citation type="journal article" date="2023" name="G3 (Bethesda)">
        <title>A reference genome for the long-term kleptoplast-retaining sea slug Elysia crispata morphotype clarki.</title>
        <authorList>
            <person name="Eastman K.E."/>
            <person name="Pendleton A.L."/>
            <person name="Shaikh M.A."/>
            <person name="Suttiyut T."/>
            <person name="Ogas R."/>
            <person name="Tomko P."/>
            <person name="Gavelis G."/>
            <person name="Widhalm J.R."/>
            <person name="Wisecaver J.H."/>
        </authorList>
    </citation>
    <scope>NUCLEOTIDE SEQUENCE</scope>
    <source>
        <strain evidence="1">ECLA1</strain>
    </source>
</reference>
<evidence type="ECO:0000313" key="1">
    <source>
        <dbReference type="EMBL" id="KAK3798290.1"/>
    </source>
</evidence>
<proteinExistence type="predicted"/>
<sequence length="133" mass="15285">MQNISEFWTFTGSHVFEKFLIHLREIKQDHTSAGEGMSSSVDTTWFTRGEKIKQTNRFVENRRVTSAITIPLSDNRANKHLLLFIPPCWGSVGGEFGSARESVTEDCRVPYSGHGVGFQLRQNYDYQVLRLMR</sequence>
<keyword evidence="2" id="KW-1185">Reference proteome</keyword>